<dbReference type="GO" id="GO:0015074">
    <property type="term" value="P:DNA integration"/>
    <property type="evidence" value="ECO:0007669"/>
    <property type="project" value="InterPro"/>
</dbReference>
<name>X1G1Y9_9ZZZZ</name>
<accession>X1G1Y9</accession>
<dbReference type="GO" id="GO:0003676">
    <property type="term" value="F:nucleic acid binding"/>
    <property type="evidence" value="ECO:0007669"/>
    <property type="project" value="InterPro"/>
</dbReference>
<protein>
    <recommendedName>
        <fullName evidence="1">Integrase catalytic domain-containing protein</fullName>
    </recommendedName>
</protein>
<dbReference type="PANTHER" id="PTHR46889">
    <property type="entry name" value="TRANSPOSASE INSF FOR INSERTION SEQUENCE IS3B-RELATED"/>
    <property type="match status" value="1"/>
</dbReference>
<reference evidence="2" key="1">
    <citation type="journal article" date="2014" name="Front. Microbiol.">
        <title>High frequency of phylogenetically diverse reductive dehalogenase-homologous genes in deep subseafloor sedimentary metagenomes.</title>
        <authorList>
            <person name="Kawai M."/>
            <person name="Futagami T."/>
            <person name="Toyoda A."/>
            <person name="Takaki Y."/>
            <person name="Nishi S."/>
            <person name="Hori S."/>
            <person name="Arai W."/>
            <person name="Tsubouchi T."/>
            <person name="Morono Y."/>
            <person name="Uchiyama I."/>
            <person name="Ito T."/>
            <person name="Fujiyama A."/>
            <person name="Inagaki F."/>
            <person name="Takami H."/>
        </authorList>
    </citation>
    <scope>NUCLEOTIDE SEQUENCE</scope>
    <source>
        <strain evidence="2">Expedition CK06-06</strain>
    </source>
</reference>
<dbReference type="SUPFAM" id="SSF53098">
    <property type="entry name" value="Ribonuclease H-like"/>
    <property type="match status" value="1"/>
</dbReference>
<dbReference type="EMBL" id="BARU01020692">
    <property type="protein sequence ID" value="GAH51921.1"/>
    <property type="molecule type" value="Genomic_DNA"/>
</dbReference>
<dbReference type="NCBIfam" id="NF033516">
    <property type="entry name" value="transpos_IS3"/>
    <property type="match status" value="1"/>
</dbReference>
<dbReference type="InterPro" id="IPR001584">
    <property type="entry name" value="Integrase_cat-core"/>
</dbReference>
<dbReference type="Pfam" id="PF00665">
    <property type="entry name" value="rve"/>
    <property type="match status" value="1"/>
</dbReference>
<gene>
    <name evidence="2" type="ORF">S03H2_33945</name>
</gene>
<dbReference type="InterPro" id="IPR012337">
    <property type="entry name" value="RNaseH-like_sf"/>
</dbReference>
<dbReference type="Gene3D" id="3.30.420.10">
    <property type="entry name" value="Ribonuclease H-like superfamily/Ribonuclease H"/>
    <property type="match status" value="1"/>
</dbReference>
<dbReference type="InterPro" id="IPR048020">
    <property type="entry name" value="Transpos_IS3"/>
</dbReference>
<dbReference type="InterPro" id="IPR050900">
    <property type="entry name" value="Transposase_IS3/IS150/IS904"/>
</dbReference>
<organism evidence="2">
    <name type="scientific">marine sediment metagenome</name>
    <dbReference type="NCBI Taxonomy" id="412755"/>
    <lineage>
        <taxon>unclassified sequences</taxon>
        <taxon>metagenomes</taxon>
        <taxon>ecological metagenomes</taxon>
    </lineage>
</organism>
<sequence>YHVSKKRVERLMKEAEIHAIAKKKYRATTDSKHSLPVVPNSLNRNFSVNKLNQFWVADITYIYTQEGWLYLSTIMDLYSRKIIGWSMHRRITQKLVIQALYMAIKQRKPSWGLLLHSDRSSQYANDYYQALLARNGILCSISRKGNCWDNAVMESFYRTLKVELIYPKKYETRIEAQRDIRHI</sequence>
<dbReference type="AlphaFoldDB" id="X1G1Y9"/>
<feature type="non-terminal residue" evidence="2">
    <location>
        <position position="1"/>
    </location>
</feature>
<proteinExistence type="predicted"/>
<evidence type="ECO:0000313" key="2">
    <source>
        <dbReference type="EMBL" id="GAH51921.1"/>
    </source>
</evidence>
<dbReference type="PROSITE" id="PS50994">
    <property type="entry name" value="INTEGRASE"/>
    <property type="match status" value="1"/>
</dbReference>
<dbReference type="InterPro" id="IPR036397">
    <property type="entry name" value="RNaseH_sf"/>
</dbReference>
<feature type="domain" description="Integrase catalytic" evidence="1">
    <location>
        <begin position="35"/>
        <end position="183"/>
    </location>
</feature>
<evidence type="ECO:0000259" key="1">
    <source>
        <dbReference type="PROSITE" id="PS50994"/>
    </source>
</evidence>
<comment type="caution">
    <text evidence="2">The sequence shown here is derived from an EMBL/GenBank/DDBJ whole genome shotgun (WGS) entry which is preliminary data.</text>
</comment>